<dbReference type="AlphaFoldDB" id="A0A381V2Q1"/>
<protein>
    <submittedName>
        <fullName evidence="1">Uncharacterized protein</fullName>
    </submittedName>
</protein>
<organism evidence="1">
    <name type="scientific">marine metagenome</name>
    <dbReference type="NCBI Taxonomy" id="408172"/>
    <lineage>
        <taxon>unclassified sequences</taxon>
        <taxon>metagenomes</taxon>
        <taxon>ecological metagenomes</taxon>
    </lineage>
</organism>
<reference evidence="1" key="1">
    <citation type="submission" date="2018-05" db="EMBL/GenBank/DDBJ databases">
        <authorList>
            <person name="Lanie J.A."/>
            <person name="Ng W.-L."/>
            <person name="Kazmierczak K.M."/>
            <person name="Andrzejewski T.M."/>
            <person name="Davidsen T.M."/>
            <person name="Wayne K.J."/>
            <person name="Tettelin H."/>
            <person name="Glass J.I."/>
            <person name="Rusch D."/>
            <person name="Podicherti R."/>
            <person name="Tsui H.-C.T."/>
            <person name="Winkler M.E."/>
        </authorList>
    </citation>
    <scope>NUCLEOTIDE SEQUENCE</scope>
</reference>
<dbReference type="EMBL" id="UINC01007694">
    <property type="protein sequence ID" value="SVA34635.1"/>
    <property type="molecule type" value="Genomic_DNA"/>
</dbReference>
<sequence length="71" mass="7698">MFRAKSEARKAARLPISSGVCSRFIGIHCSTVCSNTSLPAELPSFKSWPPNLARFLAIDSHIGVQRSPGQI</sequence>
<feature type="non-terminal residue" evidence="1">
    <location>
        <position position="71"/>
    </location>
</feature>
<evidence type="ECO:0000313" key="1">
    <source>
        <dbReference type="EMBL" id="SVA34635.1"/>
    </source>
</evidence>
<proteinExistence type="predicted"/>
<name>A0A381V2Q1_9ZZZZ</name>
<accession>A0A381V2Q1</accession>
<gene>
    <name evidence="1" type="ORF">METZ01_LOCUS87489</name>
</gene>